<evidence type="ECO:0000313" key="4">
    <source>
        <dbReference type="Proteomes" id="UP000722485"/>
    </source>
</evidence>
<dbReference type="InterPro" id="IPR018170">
    <property type="entry name" value="Aldo/ket_reductase_CS"/>
</dbReference>
<feature type="domain" description="NADP-dependent oxidoreductase" evidence="2">
    <location>
        <begin position="8"/>
        <end position="187"/>
    </location>
</feature>
<dbReference type="AlphaFoldDB" id="A0A9P5HNA6"/>
<comment type="caution">
    <text evidence="3">The sequence shown here is derived from an EMBL/GenBank/DDBJ whole genome shotgun (WGS) entry which is preliminary data.</text>
</comment>
<name>A0A9P5HNA6_9HYPO</name>
<dbReference type="OrthoDB" id="416253at2759"/>
<dbReference type="SUPFAM" id="SSF51430">
    <property type="entry name" value="NAD(P)-linked oxidoreductase"/>
    <property type="match status" value="1"/>
</dbReference>
<dbReference type="PRINTS" id="PR00069">
    <property type="entry name" value="ALDKETRDTASE"/>
</dbReference>
<evidence type="ECO:0000256" key="1">
    <source>
        <dbReference type="ARBA" id="ARBA00023002"/>
    </source>
</evidence>
<dbReference type="PROSITE" id="PS00062">
    <property type="entry name" value="ALDOKETO_REDUCTASE_2"/>
    <property type="match status" value="1"/>
</dbReference>
<dbReference type="EMBL" id="JAANBB010000003">
    <property type="protein sequence ID" value="KAF7557719.1"/>
    <property type="molecule type" value="Genomic_DNA"/>
</dbReference>
<proteinExistence type="predicted"/>
<accession>A0A9P5HNA6</accession>
<evidence type="ECO:0000259" key="2">
    <source>
        <dbReference type="Pfam" id="PF00248"/>
    </source>
</evidence>
<gene>
    <name evidence="3" type="ORF">G7Z17_g433</name>
</gene>
<keyword evidence="1" id="KW-0560">Oxidoreductase</keyword>
<reference evidence="3" key="1">
    <citation type="submission" date="2020-03" db="EMBL/GenBank/DDBJ databases">
        <title>Draft Genome Sequence of Cylindrodendrum hubeiense.</title>
        <authorList>
            <person name="Buettner E."/>
            <person name="Kellner H."/>
        </authorList>
    </citation>
    <scope>NUCLEOTIDE SEQUENCE</scope>
    <source>
        <strain evidence="3">IHI 201604</strain>
    </source>
</reference>
<dbReference type="InterPro" id="IPR020471">
    <property type="entry name" value="AKR"/>
</dbReference>
<keyword evidence="4" id="KW-1185">Reference proteome</keyword>
<dbReference type="Proteomes" id="UP000722485">
    <property type="component" value="Unassembled WGS sequence"/>
</dbReference>
<dbReference type="Pfam" id="PF00248">
    <property type="entry name" value="Aldo_ket_red"/>
    <property type="match status" value="1"/>
</dbReference>
<dbReference type="PANTHER" id="PTHR11732">
    <property type="entry name" value="ALDO/KETO REDUCTASE"/>
    <property type="match status" value="1"/>
</dbReference>
<dbReference type="Gene3D" id="3.20.20.100">
    <property type="entry name" value="NADP-dependent oxidoreductase domain"/>
    <property type="match status" value="1"/>
</dbReference>
<dbReference type="InterPro" id="IPR036812">
    <property type="entry name" value="NAD(P)_OxRdtase_dom_sf"/>
</dbReference>
<dbReference type="InterPro" id="IPR023210">
    <property type="entry name" value="NADP_OxRdtase_dom"/>
</dbReference>
<organism evidence="3 4">
    <name type="scientific">Cylindrodendrum hubeiense</name>
    <dbReference type="NCBI Taxonomy" id="595255"/>
    <lineage>
        <taxon>Eukaryota</taxon>
        <taxon>Fungi</taxon>
        <taxon>Dikarya</taxon>
        <taxon>Ascomycota</taxon>
        <taxon>Pezizomycotina</taxon>
        <taxon>Sordariomycetes</taxon>
        <taxon>Hypocreomycetidae</taxon>
        <taxon>Hypocreales</taxon>
        <taxon>Nectriaceae</taxon>
        <taxon>Cylindrodendrum</taxon>
    </lineage>
</organism>
<protein>
    <recommendedName>
        <fullName evidence="2">NADP-dependent oxidoreductase domain-containing protein</fullName>
    </recommendedName>
</protein>
<evidence type="ECO:0000313" key="3">
    <source>
        <dbReference type="EMBL" id="KAF7557719.1"/>
    </source>
</evidence>
<sequence length="205" mass="23013">MGAAILTRVDYLDLYLIHWPVSLPADATNTVSDEVLPDWDYVKTWAKMQTLVERGVVRSIGVSNFTPQHLERLLSATSTIIIPAVNQVELHPMNPQPELYNYCTQRSIHLTAYSPLGSQDSPLYKIPQVLDVASHVNKTPAQVLLAWGIRKGWSVIPKSVSEARIVENLGCDFGLSDAEFAQIDGIKERRRLIDGQDFLPMQIFE</sequence>
<dbReference type="GO" id="GO:0016491">
    <property type="term" value="F:oxidoreductase activity"/>
    <property type="evidence" value="ECO:0007669"/>
    <property type="project" value="UniProtKB-KW"/>
</dbReference>